<evidence type="ECO:0000313" key="16">
    <source>
        <dbReference type="EMBL" id="TYK25731.1"/>
    </source>
</evidence>
<evidence type="ECO:0000313" key="18">
    <source>
        <dbReference type="Proteomes" id="UP000321947"/>
    </source>
</evidence>
<dbReference type="EMBL" id="SSTD01003772">
    <property type="protein sequence ID" value="TYK25731.1"/>
    <property type="molecule type" value="Genomic_DNA"/>
</dbReference>
<dbReference type="Pfam" id="PF08284">
    <property type="entry name" value="RVP_2"/>
    <property type="match status" value="1"/>
</dbReference>
<dbReference type="Proteomes" id="UP000321393">
    <property type="component" value="Unassembled WGS sequence"/>
</dbReference>
<evidence type="ECO:0000256" key="7">
    <source>
        <dbReference type="ARBA" id="ARBA00022884"/>
    </source>
</evidence>
<dbReference type="InterPro" id="IPR000477">
    <property type="entry name" value="RT_dom"/>
</dbReference>
<dbReference type="Pfam" id="PF17919">
    <property type="entry name" value="RT_RNaseH_2"/>
    <property type="match status" value="1"/>
</dbReference>
<evidence type="ECO:0000313" key="17">
    <source>
        <dbReference type="Proteomes" id="UP000321393"/>
    </source>
</evidence>
<keyword evidence="7" id="KW-0694">RNA-binding</keyword>
<dbReference type="GO" id="GO:0004519">
    <property type="term" value="F:endonuclease activity"/>
    <property type="evidence" value="ECO:0007669"/>
    <property type="project" value="UniProtKB-KW"/>
</dbReference>
<dbReference type="Pfam" id="PF00078">
    <property type="entry name" value="RVT_1"/>
    <property type="match status" value="1"/>
</dbReference>
<dbReference type="PROSITE" id="PS50994">
    <property type="entry name" value="INTEGRASE"/>
    <property type="match status" value="1"/>
</dbReference>
<keyword evidence="6" id="KW-0460">Magnesium</keyword>
<name>A0A5A7SWK4_CUCMM</name>
<evidence type="ECO:0000256" key="5">
    <source>
        <dbReference type="ARBA" id="ARBA00022801"/>
    </source>
</evidence>
<keyword evidence="9" id="KW-0695">RNA-directed DNA polymerase</keyword>
<dbReference type="GO" id="GO:0003964">
    <property type="term" value="F:RNA-directed DNA polymerase activity"/>
    <property type="evidence" value="ECO:0007669"/>
    <property type="project" value="UniProtKB-KW"/>
</dbReference>
<evidence type="ECO:0000256" key="4">
    <source>
        <dbReference type="ARBA" id="ARBA00022759"/>
    </source>
</evidence>
<evidence type="ECO:0000256" key="9">
    <source>
        <dbReference type="ARBA" id="ARBA00022918"/>
    </source>
</evidence>
<keyword evidence="2" id="KW-0548">Nucleotidyltransferase</keyword>
<dbReference type="Gene3D" id="2.40.70.10">
    <property type="entry name" value="Acid Proteases"/>
    <property type="match status" value="1"/>
</dbReference>
<keyword evidence="11" id="KW-0479">Metal-binding</keyword>
<dbReference type="InterPro" id="IPR043502">
    <property type="entry name" value="DNA/RNA_pol_sf"/>
</dbReference>
<dbReference type="GO" id="GO:0003723">
    <property type="term" value="F:RNA binding"/>
    <property type="evidence" value="ECO:0007669"/>
    <property type="project" value="UniProtKB-KW"/>
</dbReference>
<dbReference type="GO" id="GO:0015074">
    <property type="term" value="P:DNA integration"/>
    <property type="evidence" value="ECO:0007669"/>
    <property type="project" value="UniProtKB-KW"/>
</dbReference>
<dbReference type="Gene3D" id="3.30.70.270">
    <property type="match status" value="2"/>
</dbReference>
<evidence type="ECO:0000256" key="8">
    <source>
        <dbReference type="ARBA" id="ARBA00022908"/>
    </source>
</evidence>
<evidence type="ECO:0000256" key="1">
    <source>
        <dbReference type="ARBA" id="ARBA00022679"/>
    </source>
</evidence>
<keyword evidence="10" id="KW-0511">Multifunctional enzyme</keyword>
<keyword evidence="11" id="KW-0863">Zinc-finger</keyword>
<dbReference type="InterPro" id="IPR036397">
    <property type="entry name" value="RNaseH_sf"/>
</dbReference>
<keyword evidence="4" id="KW-0255">Endonuclease</keyword>
<dbReference type="CDD" id="cd01647">
    <property type="entry name" value="RT_LTR"/>
    <property type="match status" value="1"/>
</dbReference>
<proteinExistence type="predicted"/>
<dbReference type="AlphaFoldDB" id="A0A5A7SWK4"/>
<dbReference type="PANTHER" id="PTHR37984">
    <property type="entry name" value="PROTEIN CBG26694"/>
    <property type="match status" value="1"/>
</dbReference>
<dbReference type="SUPFAM" id="SSF53098">
    <property type="entry name" value="Ribonuclease H-like"/>
    <property type="match status" value="1"/>
</dbReference>
<accession>A0A5A7SWK4</accession>
<evidence type="ECO:0000259" key="14">
    <source>
        <dbReference type="PROSITE" id="PS50994"/>
    </source>
</evidence>
<dbReference type="Gene3D" id="3.30.420.10">
    <property type="entry name" value="Ribonuclease H-like superfamily/Ribonuclease H"/>
    <property type="match status" value="1"/>
</dbReference>
<dbReference type="InterPro" id="IPR041577">
    <property type="entry name" value="RT_RNaseH_2"/>
</dbReference>
<dbReference type="Gene3D" id="1.10.340.70">
    <property type="match status" value="1"/>
</dbReference>
<keyword evidence="11" id="KW-0862">Zinc</keyword>
<evidence type="ECO:0000256" key="2">
    <source>
        <dbReference type="ARBA" id="ARBA00022695"/>
    </source>
</evidence>
<evidence type="ECO:0000256" key="10">
    <source>
        <dbReference type="ARBA" id="ARBA00023268"/>
    </source>
</evidence>
<feature type="domain" description="Integrase catalytic" evidence="14">
    <location>
        <begin position="816"/>
        <end position="921"/>
    </location>
</feature>
<evidence type="ECO:0000313" key="15">
    <source>
        <dbReference type="EMBL" id="KAA0035420.1"/>
    </source>
</evidence>
<dbReference type="InterPro" id="IPR001584">
    <property type="entry name" value="Integrase_cat-core"/>
</dbReference>
<dbReference type="PROSITE" id="PS00141">
    <property type="entry name" value="ASP_PROTEASE"/>
    <property type="match status" value="1"/>
</dbReference>
<dbReference type="InterPro" id="IPR050951">
    <property type="entry name" value="Retrovirus_Pol_polyprotein"/>
</dbReference>
<dbReference type="Gene3D" id="3.10.10.10">
    <property type="entry name" value="HIV Type 1 Reverse Transcriptase, subunit A, domain 1"/>
    <property type="match status" value="1"/>
</dbReference>
<dbReference type="CDD" id="cd00303">
    <property type="entry name" value="retropepsin_like"/>
    <property type="match status" value="1"/>
</dbReference>
<sequence length="946" mass="106407">MLVGDVGQITWQQFKESFYAKFFSASLRDAKRLEFLNLEQDDMIWISVYRRGLTRPRLQVEVDLRTEKEGEAARGKPLCTTCGKHHLGRCLFGTRICFKCRKEGHTADRCPMRLTGNVQNQGADAPHQGKVFATNKTEAERVGTLPVLGHYALVLFDSGSSHSFISSAFVLHARLEVDPLHHVLSVSTPSGECMLSKEKVKGCQIEIIGHVIEVTLLVLDMLDFDVILGMDWLAANHASIDCSRKEVAFDPPSMASFKFKGEGSRSLPQVISAMMASKLLSQGTLSILASVVDTREVDVSLSSEPVVRDYPDVFPEELQGLPPHREIEFAIELESGTVPISRAPYRMAPAELKELKVQLQEFLDKGFIRLSVSPWGAPVLFVKKKDGSMHLCIDYRELNKVTVKNRYPLPRIDDLFDQLQGATVFFKIDLRSGYHQLRIKDGDVPKTAFRSRYGHFEFIVMSFGLTNAPAVFMDLMNRVFKEFLDTFVIVFIDDILIYSKTEVEHEEHLRMVLQTLRDNKLYAKFSKCEFWLKQVSFLGHVVSKAGVSVDPAKIEAVTSWPRPSTVSELTRKGALFVWSKACEDSFQNLKQKLVTTSVLTVPDGSGSFVIYSDASKKGLGCVLMQQGKVVTYASRQLKSHEQNYPTHDLELAAVAPLHRDLERAEIAVSVGAVTMQLAQLTVQPTLRQRIIDAQSNDLYLVEKRGLAKAGQAVEFSISSDGGHFFERHLCVPSDSAVKTELLSEAHSSPFSMHPGSTKMYQDLKRVYWWRNMKREVAEFVSKCLVCQQVKAPRLTKSAHFVPGKSTYNASKWAQLYMSEIVRLHGVPVSIIFDRDARFTSKFWKGLQTAMDTRLDFSTAFHPQTDGQTERLNQILEDMLQGCALEFPGSWDSHLHLMEFAYNNSFQATIGMAPFEALYGKCCRSTVCWGEVGEPRLMGPELVQSTN</sequence>
<evidence type="ECO:0000256" key="6">
    <source>
        <dbReference type="ARBA" id="ARBA00022842"/>
    </source>
</evidence>
<protein>
    <submittedName>
        <fullName evidence="15">Ty3-gypsy retrotransposon protein</fullName>
    </submittedName>
</protein>
<dbReference type="InterPro" id="IPR001878">
    <property type="entry name" value="Znf_CCHC"/>
</dbReference>
<dbReference type="EMBL" id="SSTE01019907">
    <property type="protein sequence ID" value="KAA0035420.1"/>
    <property type="molecule type" value="Genomic_DNA"/>
</dbReference>
<comment type="caution">
    <text evidence="15">The sequence shown here is derived from an EMBL/GenBank/DDBJ whole genome shotgun (WGS) entry which is preliminary data.</text>
</comment>
<feature type="domain" description="CCHC-type" evidence="12">
    <location>
        <begin position="97"/>
        <end position="111"/>
    </location>
</feature>
<keyword evidence="5" id="KW-0378">Hydrolase</keyword>
<keyword evidence="1" id="KW-0808">Transferase</keyword>
<evidence type="ECO:0000259" key="12">
    <source>
        <dbReference type="PROSITE" id="PS50158"/>
    </source>
</evidence>
<dbReference type="GO" id="GO:0006508">
    <property type="term" value="P:proteolysis"/>
    <property type="evidence" value="ECO:0007669"/>
    <property type="project" value="InterPro"/>
</dbReference>
<dbReference type="Proteomes" id="UP000321947">
    <property type="component" value="Unassembled WGS sequence"/>
</dbReference>
<evidence type="ECO:0000256" key="11">
    <source>
        <dbReference type="PROSITE-ProRule" id="PRU00047"/>
    </source>
</evidence>
<keyword evidence="8" id="KW-0229">DNA integration</keyword>
<dbReference type="PANTHER" id="PTHR37984:SF5">
    <property type="entry name" value="PROTEIN NYNRIN-LIKE"/>
    <property type="match status" value="1"/>
</dbReference>
<dbReference type="PROSITE" id="PS50158">
    <property type="entry name" value="ZF_CCHC"/>
    <property type="match status" value="1"/>
</dbReference>
<dbReference type="InterPro" id="IPR041588">
    <property type="entry name" value="Integrase_H2C2"/>
</dbReference>
<dbReference type="SUPFAM" id="SSF50630">
    <property type="entry name" value="Acid proteases"/>
    <property type="match status" value="1"/>
</dbReference>
<dbReference type="InterPro" id="IPR021109">
    <property type="entry name" value="Peptidase_aspartic_dom_sf"/>
</dbReference>
<gene>
    <name evidence="16" type="ORF">E5676_scaffold862G00250</name>
    <name evidence="15" type="ORF">E6C27_scaffold285G00370</name>
</gene>
<keyword evidence="3" id="KW-0540">Nuclease</keyword>
<feature type="domain" description="Reverse transcriptase" evidence="13">
    <location>
        <begin position="363"/>
        <end position="542"/>
    </location>
</feature>
<dbReference type="PROSITE" id="PS50878">
    <property type="entry name" value="RT_POL"/>
    <property type="match status" value="1"/>
</dbReference>
<dbReference type="SUPFAM" id="SSF56672">
    <property type="entry name" value="DNA/RNA polymerases"/>
    <property type="match status" value="1"/>
</dbReference>
<dbReference type="InterPro" id="IPR001969">
    <property type="entry name" value="Aspartic_peptidase_AS"/>
</dbReference>
<organism evidence="15 17">
    <name type="scientific">Cucumis melo var. makuwa</name>
    <name type="common">Oriental melon</name>
    <dbReference type="NCBI Taxonomy" id="1194695"/>
    <lineage>
        <taxon>Eukaryota</taxon>
        <taxon>Viridiplantae</taxon>
        <taxon>Streptophyta</taxon>
        <taxon>Embryophyta</taxon>
        <taxon>Tracheophyta</taxon>
        <taxon>Spermatophyta</taxon>
        <taxon>Magnoliopsida</taxon>
        <taxon>eudicotyledons</taxon>
        <taxon>Gunneridae</taxon>
        <taxon>Pentapetalae</taxon>
        <taxon>rosids</taxon>
        <taxon>fabids</taxon>
        <taxon>Cucurbitales</taxon>
        <taxon>Cucurbitaceae</taxon>
        <taxon>Benincaseae</taxon>
        <taxon>Cucumis</taxon>
    </lineage>
</organism>
<evidence type="ECO:0000259" key="13">
    <source>
        <dbReference type="PROSITE" id="PS50878"/>
    </source>
</evidence>
<reference evidence="17 18" key="1">
    <citation type="submission" date="2019-08" db="EMBL/GenBank/DDBJ databases">
        <title>Draft genome sequences of two oriental melons (Cucumis melo L. var makuwa).</title>
        <authorList>
            <person name="Kwon S.-Y."/>
        </authorList>
    </citation>
    <scope>NUCLEOTIDE SEQUENCE [LARGE SCALE GENOMIC DNA]</scope>
    <source>
        <strain evidence="18">cv. Chang Bougi</strain>
        <strain evidence="17">cv. SW 3</strain>
        <tissue evidence="15">Leaf</tissue>
    </source>
</reference>
<evidence type="ECO:0000256" key="3">
    <source>
        <dbReference type="ARBA" id="ARBA00022722"/>
    </source>
</evidence>
<dbReference type="InterPro" id="IPR043128">
    <property type="entry name" value="Rev_trsase/Diguanyl_cyclase"/>
</dbReference>
<dbReference type="GO" id="GO:0004190">
    <property type="term" value="F:aspartic-type endopeptidase activity"/>
    <property type="evidence" value="ECO:0007669"/>
    <property type="project" value="InterPro"/>
</dbReference>
<dbReference type="OrthoDB" id="784813at2759"/>
<dbReference type="InterPro" id="IPR012337">
    <property type="entry name" value="RNaseH-like_sf"/>
</dbReference>
<dbReference type="Pfam" id="PF17921">
    <property type="entry name" value="Integrase_H2C2"/>
    <property type="match status" value="1"/>
</dbReference>
<dbReference type="GO" id="GO:0008270">
    <property type="term" value="F:zinc ion binding"/>
    <property type="evidence" value="ECO:0007669"/>
    <property type="project" value="UniProtKB-KW"/>
</dbReference>